<proteinExistence type="predicted"/>
<accession>A0AAJ0F575</accession>
<organism evidence="2 3">
    <name type="scientific">Echria macrotheca</name>
    <dbReference type="NCBI Taxonomy" id="438768"/>
    <lineage>
        <taxon>Eukaryota</taxon>
        <taxon>Fungi</taxon>
        <taxon>Dikarya</taxon>
        <taxon>Ascomycota</taxon>
        <taxon>Pezizomycotina</taxon>
        <taxon>Sordariomycetes</taxon>
        <taxon>Sordariomycetidae</taxon>
        <taxon>Sordariales</taxon>
        <taxon>Schizotheciaceae</taxon>
        <taxon>Echria</taxon>
    </lineage>
</organism>
<feature type="region of interest" description="Disordered" evidence="1">
    <location>
        <begin position="200"/>
        <end position="397"/>
    </location>
</feature>
<keyword evidence="3" id="KW-1185">Reference proteome</keyword>
<feature type="compositionally biased region" description="Low complexity" evidence="1">
    <location>
        <begin position="323"/>
        <end position="333"/>
    </location>
</feature>
<comment type="caution">
    <text evidence="2">The sequence shown here is derived from an EMBL/GenBank/DDBJ whole genome shotgun (WGS) entry which is preliminary data.</text>
</comment>
<evidence type="ECO:0000256" key="1">
    <source>
        <dbReference type="SAM" id="MobiDB-lite"/>
    </source>
</evidence>
<gene>
    <name evidence="2" type="ORF">QBC47DRAFT_445506</name>
</gene>
<dbReference type="Proteomes" id="UP001239445">
    <property type="component" value="Unassembled WGS sequence"/>
</dbReference>
<feature type="compositionally biased region" description="Polar residues" evidence="1">
    <location>
        <begin position="375"/>
        <end position="397"/>
    </location>
</feature>
<evidence type="ECO:0000313" key="3">
    <source>
        <dbReference type="Proteomes" id="UP001239445"/>
    </source>
</evidence>
<name>A0AAJ0F575_9PEZI</name>
<feature type="compositionally biased region" description="Polar residues" evidence="1">
    <location>
        <begin position="141"/>
        <end position="153"/>
    </location>
</feature>
<feature type="compositionally biased region" description="Low complexity" evidence="1">
    <location>
        <begin position="252"/>
        <end position="263"/>
    </location>
</feature>
<feature type="compositionally biased region" description="Basic and acidic residues" evidence="1">
    <location>
        <begin position="63"/>
        <end position="79"/>
    </location>
</feature>
<feature type="region of interest" description="Disordered" evidence="1">
    <location>
        <begin position="33"/>
        <end position="188"/>
    </location>
</feature>
<evidence type="ECO:0000313" key="2">
    <source>
        <dbReference type="EMBL" id="KAK1755426.1"/>
    </source>
</evidence>
<dbReference type="EMBL" id="MU839833">
    <property type="protein sequence ID" value="KAK1755426.1"/>
    <property type="molecule type" value="Genomic_DNA"/>
</dbReference>
<feature type="compositionally biased region" description="Low complexity" evidence="1">
    <location>
        <begin position="303"/>
        <end position="315"/>
    </location>
</feature>
<dbReference type="AlphaFoldDB" id="A0AAJ0F575"/>
<reference evidence="2" key="1">
    <citation type="submission" date="2023-06" db="EMBL/GenBank/DDBJ databases">
        <title>Genome-scale phylogeny and comparative genomics of the fungal order Sordariales.</title>
        <authorList>
            <consortium name="Lawrence Berkeley National Laboratory"/>
            <person name="Hensen N."/>
            <person name="Bonometti L."/>
            <person name="Westerberg I."/>
            <person name="Brannstrom I.O."/>
            <person name="Guillou S."/>
            <person name="Cros-Aarteil S."/>
            <person name="Calhoun S."/>
            <person name="Haridas S."/>
            <person name="Kuo A."/>
            <person name="Mondo S."/>
            <person name="Pangilinan J."/>
            <person name="Riley R."/>
            <person name="Labutti K."/>
            <person name="Andreopoulos B."/>
            <person name="Lipzen A."/>
            <person name="Chen C."/>
            <person name="Yanf M."/>
            <person name="Daum C."/>
            <person name="Ng V."/>
            <person name="Clum A."/>
            <person name="Steindorff A."/>
            <person name="Ohm R."/>
            <person name="Martin F."/>
            <person name="Silar P."/>
            <person name="Natvig D."/>
            <person name="Lalanne C."/>
            <person name="Gautier V."/>
            <person name="Ament-Velasquez S.L."/>
            <person name="Kruys A."/>
            <person name="Hutchinson M.I."/>
            <person name="Powell A.J."/>
            <person name="Barry K."/>
            <person name="Miller A.N."/>
            <person name="Grigoriev I.V."/>
            <person name="Debuchy R."/>
            <person name="Gladieux P."/>
            <person name="Thoren M.H."/>
            <person name="Johannesson H."/>
        </authorList>
    </citation>
    <scope>NUCLEOTIDE SEQUENCE</scope>
    <source>
        <strain evidence="2">PSN4</strain>
    </source>
</reference>
<sequence>MASTPPYKPDGKETQVHISVTAVAAIKLSIDPQSDALSPASSPPINESATAPPPPPGAPSDWPNHRESSQSLVDQDKQQPPEPFRLPSPTLDSHSDPKETNPDQGQDLAERFQAAFTDEMDIDNPEEHNEHLARGARVGGESSQAPTTAQESEGVQGGKKRKRSLESTKNTHPTKRVYHQSFYSSENMEIEYSEVDDSYGYFTSGYAADCSSDSDDDDDDEDRNDNHCPNINTGTTDTRPSSTSQKDEHTQPPMTNNLPSSTPSSPPPPYTFTGTTNPNQTKNNHADSKPNMTTPSSPPPPYTFTGTTNNNQTKTNHTDFKPTNKTTTTPSQPRTHHCNPFLEDSSSESSNDSDQEDPKDNDNDNDNDQDKNPSSLQTNKPSHTSINTHFSSESTITVRRTRIKACASRSNPIRFATSFQREYARAHQRSDVCCGDEEA</sequence>
<feature type="compositionally biased region" description="Acidic residues" evidence="1">
    <location>
        <begin position="212"/>
        <end position="223"/>
    </location>
</feature>
<feature type="compositionally biased region" description="Polar residues" evidence="1">
    <location>
        <begin position="227"/>
        <end position="244"/>
    </location>
</feature>
<protein>
    <submittedName>
        <fullName evidence="2">Uncharacterized protein</fullName>
    </submittedName>
</protein>